<dbReference type="HOGENOM" id="CLU_1508462_0_0_0"/>
<dbReference type="EMBL" id="CP007139">
    <property type="protein sequence ID" value="AIE84265.1"/>
    <property type="molecule type" value="Genomic_DNA"/>
</dbReference>
<gene>
    <name evidence="1" type="ORF">OP10G_0897</name>
</gene>
<dbReference type="Proteomes" id="UP000027982">
    <property type="component" value="Chromosome"/>
</dbReference>
<dbReference type="KEGG" id="fgi:OP10G_0897"/>
<dbReference type="RefSeq" id="WP_025227094.1">
    <property type="nucleotide sequence ID" value="NZ_CP007139.1"/>
</dbReference>
<evidence type="ECO:0000313" key="2">
    <source>
        <dbReference type="Proteomes" id="UP000027982"/>
    </source>
</evidence>
<evidence type="ECO:0000313" key="1">
    <source>
        <dbReference type="EMBL" id="AIE84265.1"/>
    </source>
</evidence>
<accession>A0A068NNC9</accession>
<protein>
    <submittedName>
        <fullName evidence="1">Uncharacterized protein</fullName>
    </submittedName>
</protein>
<organism evidence="1 2">
    <name type="scientific">Fimbriimonas ginsengisoli Gsoil 348</name>
    <dbReference type="NCBI Taxonomy" id="661478"/>
    <lineage>
        <taxon>Bacteria</taxon>
        <taxon>Bacillati</taxon>
        <taxon>Armatimonadota</taxon>
        <taxon>Fimbriimonadia</taxon>
        <taxon>Fimbriimonadales</taxon>
        <taxon>Fimbriimonadaceae</taxon>
        <taxon>Fimbriimonas</taxon>
    </lineage>
</organism>
<dbReference type="AlphaFoldDB" id="A0A068NNC9"/>
<reference evidence="1 2" key="1">
    <citation type="journal article" date="2014" name="PLoS ONE">
        <title>The first complete genome sequence of the class fimbriimonadia in the phylum armatimonadetes.</title>
        <authorList>
            <person name="Hu Z.Y."/>
            <person name="Wang Y.Z."/>
            <person name="Im W.T."/>
            <person name="Wang S.Y."/>
            <person name="Zhao G.P."/>
            <person name="Zheng H.J."/>
            <person name="Quan Z.X."/>
        </authorList>
    </citation>
    <scope>NUCLEOTIDE SEQUENCE [LARGE SCALE GENOMIC DNA]</scope>
    <source>
        <strain evidence="1">Gsoil 348</strain>
    </source>
</reference>
<dbReference type="OrthoDB" id="115567at2"/>
<proteinExistence type="predicted"/>
<keyword evidence="2" id="KW-1185">Reference proteome</keyword>
<name>A0A068NNC9_FIMGI</name>
<sequence>MNKPIVDLTFETEIEILGIGVETPESLEVVGKGFDPDGFRVGLACCGVSAAVSLPFGKSGYDPKISLCSAPHPRMLCACVFGAAYLLKFTTSWEVEELETFAVSDVAPCPEAEVLALVDFVRVTTINKSGKTWTSEDVSDDVLSLLGVNGTSIRLNRYSAPDGRWEEIDLDLRPGALV</sequence>